<comment type="caution">
    <text evidence="3">The sequence shown here is derived from an EMBL/GenBank/DDBJ whole genome shotgun (WGS) entry which is preliminary data.</text>
</comment>
<feature type="transmembrane region" description="Helical" evidence="2">
    <location>
        <begin position="170"/>
        <end position="197"/>
    </location>
</feature>
<feature type="transmembrane region" description="Helical" evidence="2">
    <location>
        <begin position="140"/>
        <end position="163"/>
    </location>
</feature>
<dbReference type="RefSeq" id="WP_147783485.1">
    <property type="nucleotide sequence ID" value="NZ_VRMG01000007.1"/>
</dbReference>
<keyword evidence="4" id="KW-1185">Reference proteome</keyword>
<keyword evidence="2" id="KW-0812">Transmembrane</keyword>
<keyword evidence="2" id="KW-0472">Membrane</keyword>
<sequence>MSNETPAPEGVENRHVAAPNDEIVVPEEDVVEEDAIDPQPEPLVEPVRATSHVSEVPAEVLAEPVAAEPVTEVSPEPTTVVGTPPAQTIYVTAPVEPRKKGNRGFGVLIGLLSTIIFAALYALIVALIETARTGVSSFNFLGAIEFYVPALFFLLGFIILALLANRANWWAYILGSLFVGLLVYFGTVGTGLLVGGIVLETPSGATRLFGQALTNPLVIAAALLAREVTLWAGAGISARGRRVKVRNVESRATFERESAERRAEYDAANGTRDYV</sequence>
<feature type="transmembrane region" description="Helical" evidence="2">
    <location>
        <begin position="105"/>
        <end position="128"/>
    </location>
</feature>
<proteinExistence type="predicted"/>
<evidence type="ECO:0000313" key="3">
    <source>
        <dbReference type="EMBL" id="TXN30301.1"/>
    </source>
</evidence>
<feature type="region of interest" description="Disordered" evidence="1">
    <location>
        <begin position="1"/>
        <end position="23"/>
    </location>
</feature>
<reference evidence="3 4" key="1">
    <citation type="submission" date="2019-08" db="EMBL/GenBank/DDBJ databases">
        <title>Bacterial whole genome sequence for Glaciihabitans sp. CHu50b-6-2.</title>
        <authorList>
            <person name="Jin L."/>
        </authorList>
    </citation>
    <scope>NUCLEOTIDE SEQUENCE [LARGE SCALE GENOMIC DNA]</scope>
    <source>
        <strain evidence="3 4">CHu50b-6-2</strain>
    </source>
</reference>
<evidence type="ECO:0000256" key="1">
    <source>
        <dbReference type="SAM" id="MobiDB-lite"/>
    </source>
</evidence>
<protein>
    <submittedName>
        <fullName evidence="3">Uncharacterized protein</fullName>
    </submittedName>
</protein>
<keyword evidence="2" id="KW-1133">Transmembrane helix</keyword>
<evidence type="ECO:0000313" key="4">
    <source>
        <dbReference type="Proteomes" id="UP000321379"/>
    </source>
</evidence>
<dbReference type="Proteomes" id="UP000321379">
    <property type="component" value="Unassembled WGS sequence"/>
</dbReference>
<name>A0A5C8UPD7_9MICO</name>
<organism evidence="3 4">
    <name type="scientific">Lacisediminihabitans profunda</name>
    <dbReference type="NCBI Taxonomy" id="2594790"/>
    <lineage>
        <taxon>Bacteria</taxon>
        <taxon>Bacillati</taxon>
        <taxon>Actinomycetota</taxon>
        <taxon>Actinomycetes</taxon>
        <taxon>Micrococcales</taxon>
        <taxon>Microbacteriaceae</taxon>
        <taxon>Lacisediminihabitans</taxon>
    </lineage>
</organism>
<dbReference type="AlphaFoldDB" id="A0A5C8UPD7"/>
<accession>A0A5C8UPD7</accession>
<dbReference type="EMBL" id="VRMG01000007">
    <property type="protein sequence ID" value="TXN30301.1"/>
    <property type="molecule type" value="Genomic_DNA"/>
</dbReference>
<gene>
    <name evidence="3" type="ORF">FVP33_09790</name>
</gene>
<feature type="transmembrane region" description="Helical" evidence="2">
    <location>
        <begin position="217"/>
        <end position="236"/>
    </location>
</feature>
<evidence type="ECO:0000256" key="2">
    <source>
        <dbReference type="SAM" id="Phobius"/>
    </source>
</evidence>